<feature type="domain" description="HD-GYP" evidence="1">
    <location>
        <begin position="210"/>
        <end position="406"/>
    </location>
</feature>
<dbReference type="GO" id="GO:0016787">
    <property type="term" value="F:hydrolase activity"/>
    <property type="evidence" value="ECO:0007669"/>
    <property type="project" value="UniProtKB-KW"/>
</dbReference>
<dbReference type="RefSeq" id="WP_406769469.1">
    <property type="nucleotide sequence ID" value="NZ_JBJHZZ010000004.1"/>
</dbReference>
<dbReference type="PANTHER" id="PTHR43155:SF1">
    <property type="entry name" value="3'3'-CGAMP-SPECIFIC PHOSPHODIESTERASE 1"/>
    <property type="match status" value="1"/>
</dbReference>
<name>A0ABW8T383_9CLOT</name>
<dbReference type="Pfam" id="PF13487">
    <property type="entry name" value="HD_5"/>
    <property type="match status" value="2"/>
</dbReference>
<dbReference type="InterPro" id="IPR003607">
    <property type="entry name" value="HD/PDEase_dom"/>
</dbReference>
<protein>
    <submittedName>
        <fullName evidence="2">HD-GYP domain-containing protein</fullName>
        <ecNumber evidence="2">3.1.4.-</ecNumber>
    </submittedName>
</protein>
<dbReference type="EC" id="3.1.4.-" evidence="2"/>
<dbReference type="PROSITE" id="PS51832">
    <property type="entry name" value="HD_GYP"/>
    <property type="match status" value="1"/>
</dbReference>
<keyword evidence="2" id="KW-0378">Hydrolase</keyword>
<dbReference type="SMART" id="SM00471">
    <property type="entry name" value="HDc"/>
    <property type="match status" value="2"/>
</dbReference>
<keyword evidence="3" id="KW-1185">Reference proteome</keyword>
<evidence type="ECO:0000259" key="1">
    <source>
        <dbReference type="PROSITE" id="PS51832"/>
    </source>
</evidence>
<organism evidence="2 3">
    <name type="scientific">Candidatus Clostridium stratigraminis</name>
    <dbReference type="NCBI Taxonomy" id="3381661"/>
    <lineage>
        <taxon>Bacteria</taxon>
        <taxon>Bacillati</taxon>
        <taxon>Bacillota</taxon>
        <taxon>Clostridia</taxon>
        <taxon>Eubacteriales</taxon>
        <taxon>Clostridiaceae</taxon>
        <taxon>Clostridium</taxon>
    </lineage>
</organism>
<reference evidence="2 3" key="1">
    <citation type="submission" date="2024-11" db="EMBL/GenBank/DDBJ databases">
        <authorList>
            <person name="Heng Y.C."/>
            <person name="Lim A.C.H."/>
            <person name="Lee J.K.Y."/>
            <person name="Kittelmann S."/>
        </authorList>
    </citation>
    <scope>NUCLEOTIDE SEQUENCE [LARGE SCALE GENOMIC DNA]</scope>
    <source>
        <strain evidence="2 3">WILCCON 0185</strain>
    </source>
</reference>
<evidence type="ECO:0000313" key="3">
    <source>
        <dbReference type="Proteomes" id="UP001623591"/>
    </source>
</evidence>
<dbReference type="Proteomes" id="UP001623591">
    <property type="component" value="Unassembled WGS sequence"/>
</dbReference>
<evidence type="ECO:0000313" key="2">
    <source>
        <dbReference type="EMBL" id="MFL0247011.1"/>
    </source>
</evidence>
<dbReference type="CDD" id="cd00077">
    <property type="entry name" value="HDc"/>
    <property type="match status" value="2"/>
</dbReference>
<sequence>MFSEFLYTDLVYSISESIDLVNPILANHHKLVAYISYSLGNQLGLTVYEQLELEIAGSLHDVGGLTNIERLAPLEFDYEDVNLHSEKGYILLNKFAPFSNIAKIIRYHHHPLQHGKCVGINGEKIPFRSHILNLADRIAILIKLGDRDILNQVENILSIIKTSDNSVFNPKIVKAFLELSCKDSFWLDMNYLDRPNYIKRNYNFNFLTITESEFENFMKVISHIVDFKSRFTAAHSLTIAACAESLASLIGFNEDEMKMIKYAGYIHDLGKLAIPTEILEKPTQLSKEEFSLMRTHSYHTNRILENVRGFDTIRQWGSMHHEKLNGRGYPYGFKDNEIPLGARIIAVADIFTALREKRPYRDPISESETINILINMANSFEIDTRVVNVLKANFEKIDSIRDKSNKDAIYEYDKFNSEFIKNKSLRLG</sequence>
<dbReference type="SUPFAM" id="SSF109604">
    <property type="entry name" value="HD-domain/PDEase-like"/>
    <property type="match status" value="2"/>
</dbReference>
<comment type="caution">
    <text evidence="2">The sequence shown here is derived from an EMBL/GenBank/DDBJ whole genome shotgun (WGS) entry which is preliminary data.</text>
</comment>
<dbReference type="InterPro" id="IPR037522">
    <property type="entry name" value="HD_GYP_dom"/>
</dbReference>
<proteinExistence type="predicted"/>
<dbReference type="Gene3D" id="1.10.3210.10">
    <property type="entry name" value="Hypothetical protein af1432"/>
    <property type="match status" value="2"/>
</dbReference>
<gene>
    <name evidence="2" type="ORF">ACJDUG_08500</name>
</gene>
<accession>A0ABW8T383</accession>
<dbReference type="PANTHER" id="PTHR43155">
    <property type="entry name" value="CYCLIC DI-GMP PHOSPHODIESTERASE PA4108-RELATED"/>
    <property type="match status" value="1"/>
</dbReference>
<dbReference type="EMBL" id="JBJHZZ010000004">
    <property type="protein sequence ID" value="MFL0247011.1"/>
    <property type="molecule type" value="Genomic_DNA"/>
</dbReference>